<feature type="region of interest" description="Disordered" evidence="1">
    <location>
        <begin position="402"/>
        <end position="421"/>
    </location>
</feature>
<dbReference type="InterPro" id="IPR006283">
    <property type="entry name" value="ThiL-like"/>
</dbReference>
<gene>
    <name evidence="4" type="ORF">FB463_002815</name>
    <name evidence="3" type="ORF">FFA01_28780</name>
</gene>
<organism evidence="4 6">
    <name type="scientific">Frigoribacterium faeni</name>
    <dbReference type="NCBI Taxonomy" id="145483"/>
    <lineage>
        <taxon>Bacteria</taxon>
        <taxon>Bacillati</taxon>
        <taxon>Actinomycetota</taxon>
        <taxon>Actinomycetes</taxon>
        <taxon>Micrococcales</taxon>
        <taxon>Microbacteriaceae</taxon>
        <taxon>Frigoribacterium</taxon>
    </lineage>
</organism>
<dbReference type="EMBL" id="JACGWW010000005">
    <property type="protein sequence ID" value="MBA8814542.1"/>
    <property type="molecule type" value="Genomic_DNA"/>
</dbReference>
<dbReference type="NCBIfam" id="TIGR04045">
    <property type="entry name" value="MSMEG_0567_GNAT"/>
    <property type="match status" value="1"/>
</dbReference>
<dbReference type="InterPro" id="IPR016181">
    <property type="entry name" value="Acyl_CoA_acyltransferase"/>
</dbReference>
<dbReference type="PANTHER" id="PTHR30270">
    <property type="entry name" value="THIAMINE-MONOPHOSPHATE KINASE"/>
    <property type="match status" value="1"/>
</dbReference>
<dbReference type="Pfam" id="PF13508">
    <property type="entry name" value="Acetyltransf_7"/>
    <property type="match status" value="1"/>
</dbReference>
<sequence>MALLDVPALMGPRVVSPPAEFLVGVADPAEIETYRDLRRAAFVDEQGLFDGTDRDDLDDDPRTVVLVARVGATVVGGVRLAPVGARDIGWWTGSRLVVAPSARSARGVGSALVRAAAALAEQLGVIRFDATVQTRSAVLFRRLGWEATGGCVIGGVDHLRMRWPIDRYQRLVDATKSHLEALLEPHTAWSGSSVASLGGPGWVGDDGAPVPGTDVIAACDAILPSMVERDPEWAGWCGVLVNVNDLSAMGAAPVGLLDAVAGRDTAFVRRVMAGVRRGAEAWGVPLLGGHTQVGVPAALTVTALGRTADPVPGGGGRYGDALSLTVDLSGSWREGHHGAQWNSTEGRRSEELRDLAATVARARPSAAKDVSMAGVVGTVGMLAEAGGYGATLDVASIPIPGSGGAGPGGREGGGGAGGGGADGVSMGDWLGCFPGFGMVTADRPGESRMHSEFATTAEVGRLTFDRGVTLRWPDGETTRAVAGGVTGLGPA</sequence>
<dbReference type="GO" id="GO:0009228">
    <property type="term" value="P:thiamine biosynthetic process"/>
    <property type="evidence" value="ECO:0007669"/>
    <property type="project" value="InterPro"/>
</dbReference>
<dbReference type="Proteomes" id="UP000321154">
    <property type="component" value="Unassembled WGS sequence"/>
</dbReference>
<dbReference type="Proteomes" id="UP000522688">
    <property type="component" value="Unassembled WGS sequence"/>
</dbReference>
<reference evidence="4 6" key="2">
    <citation type="submission" date="2020-07" db="EMBL/GenBank/DDBJ databases">
        <title>Sequencing the genomes of 1000 actinobacteria strains.</title>
        <authorList>
            <person name="Klenk H.-P."/>
        </authorList>
    </citation>
    <scope>NUCLEOTIDE SEQUENCE [LARGE SCALE GENOMIC DNA]</scope>
    <source>
        <strain evidence="4 6">DSM 10309</strain>
    </source>
</reference>
<evidence type="ECO:0000313" key="3">
    <source>
        <dbReference type="EMBL" id="GEK84569.1"/>
    </source>
</evidence>
<dbReference type="InterPro" id="IPR000182">
    <property type="entry name" value="GNAT_dom"/>
</dbReference>
<dbReference type="RefSeq" id="WP_146856888.1">
    <property type="nucleotide sequence ID" value="NZ_BAAAHR010000004.1"/>
</dbReference>
<evidence type="ECO:0000313" key="5">
    <source>
        <dbReference type="Proteomes" id="UP000321154"/>
    </source>
</evidence>
<dbReference type="InterPro" id="IPR016188">
    <property type="entry name" value="PurM-like_N"/>
</dbReference>
<dbReference type="InterPro" id="IPR023911">
    <property type="entry name" value="MSMEG_0567/sll0787_C"/>
</dbReference>
<dbReference type="GO" id="GO:0009030">
    <property type="term" value="F:thiamine-phosphate kinase activity"/>
    <property type="evidence" value="ECO:0007669"/>
    <property type="project" value="InterPro"/>
</dbReference>
<dbReference type="PROSITE" id="PS51186">
    <property type="entry name" value="GNAT"/>
    <property type="match status" value="1"/>
</dbReference>
<dbReference type="NCBIfam" id="TIGR04050">
    <property type="entry name" value="MSMEG_0567_Cter"/>
    <property type="match status" value="1"/>
</dbReference>
<evidence type="ECO:0000259" key="2">
    <source>
        <dbReference type="PROSITE" id="PS51186"/>
    </source>
</evidence>
<dbReference type="AlphaFoldDB" id="A0A7W3PK62"/>
<evidence type="ECO:0000256" key="1">
    <source>
        <dbReference type="SAM" id="MobiDB-lite"/>
    </source>
</evidence>
<dbReference type="Gene3D" id="3.30.1330.10">
    <property type="entry name" value="PurM-like, N-terminal domain"/>
    <property type="match status" value="1"/>
</dbReference>
<dbReference type="InterPro" id="IPR036676">
    <property type="entry name" value="PurM-like_C_sf"/>
</dbReference>
<dbReference type="Pfam" id="PF00586">
    <property type="entry name" value="AIRS"/>
    <property type="match status" value="1"/>
</dbReference>
<dbReference type="EMBL" id="BJUV01000043">
    <property type="protein sequence ID" value="GEK84569.1"/>
    <property type="molecule type" value="Genomic_DNA"/>
</dbReference>
<dbReference type="Gene3D" id="3.40.630.30">
    <property type="match status" value="1"/>
</dbReference>
<dbReference type="OrthoDB" id="9767928at2"/>
<dbReference type="InterPro" id="IPR036921">
    <property type="entry name" value="PurM-like_N_sf"/>
</dbReference>
<keyword evidence="5" id="KW-1185">Reference proteome</keyword>
<dbReference type="SUPFAM" id="SSF55326">
    <property type="entry name" value="PurM N-terminal domain-like"/>
    <property type="match status" value="1"/>
</dbReference>
<proteinExistence type="predicted"/>
<dbReference type="PANTHER" id="PTHR30270:SF0">
    <property type="entry name" value="THIAMINE-MONOPHOSPHATE KINASE"/>
    <property type="match status" value="1"/>
</dbReference>
<comment type="caution">
    <text evidence="4">The sequence shown here is derived from an EMBL/GenBank/DDBJ whole genome shotgun (WGS) entry which is preliminary data.</text>
</comment>
<feature type="domain" description="N-acetyltransferase" evidence="2">
    <location>
        <begin position="21"/>
        <end position="166"/>
    </location>
</feature>
<dbReference type="SUPFAM" id="SSF56042">
    <property type="entry name" value="PurM C-terminal domain-like"/>
    <property type="match status" value="1"/>
</dbReference>
<dbReference type="GO" id="GO:0016747">
    <property type="term" value="F:acyltransferase activity, transferring groups other than amino-acyl groups"/>
    <property type="evidence" value="ECO:0007669"/>
    <property type="project" value="InterPro"/>
</dbReference>
<dbReference type="SUPFAM" id="SSF55729">
    <property type="entry name" value="Acyl-CoA N-acyltransferases (Nat)"/>
    <property type="match status" value="1"/>
</dbReference>
<name>A0A7W3PK62_9MICO</name>
<accession>A0A7W3PK62</accession>
<evidence type="ECO:0000313" key="4">
    <source>
        <dbReference type="EMBL" id="MBA8814542.1"/>
    </source>
</evidence>
<keyword evidence="4" id="KW-0808">Transferase</keyword>
<reference evidence="3 5" key="1">
    <citation type="submission" date="2019-07" db="EMBL/GenBank/DDBJ databases">
        <title>Whole genome shotgun sequence of Frigoribacterium faeni NBRC 103066.</title>
        <authorList>
            <person name="Hosoyama A."/>
            <person name="Uohara A."/>
            <person name="Ohji S."/>
            <person name="Ichikawa N."/>
        </authorList>
    </citation>
    <scope>NUCLEOTIDE SEQUENCE [LARGE SCALE GENOMIC DNA]</scope>
    <source>
        <strain evidence="3 5">NBRC 103066</strain>
    </source>
</reference>
<evidence type="ECO:0000313" key="6">
    <source>
        <dbReference type="Proteomes" id="UP000522688"/>
    </source>
</evidence>
<dbReference type="InterPro" id="IPR024035">
    <property type="entry name" value="MSMEG_0567_GNAT"/>
</dbReference>
<protein>
    <submittedName>
        <fullName evidence="3">AIR synthase</fullName>
    </submittedName>
    <submittedName>
        <fullName evidence="4">Putative N-acetyltransferase (TIGR04045 family)</fullName>
    </submittedName>
</protein>